<feature type="domain" description="Dermonecrotic toxin N-terminal" evidence="5">
    <location>
        <begin position="79"/>
        <end position="343"/>
    </location>
</feature>
<feature type="region of interest" description="Disordered" evidence="4">
    <location>
        <begin position="1655"/>
        <end position="1679"/>
    </location>
</feature>
<comment type="caution">
    <text evidence="6">The sequence shown here is derived from an EMBL/GenBank/DDBJ whole genome shotgun (WGS) entry which is preliminary data.</text>
</comment>
<dbReference type="InterPro" id="IPR006553">
    <property type="entry name" value="Leu-rich_rpt_Cys-con_subtyp"/>
</dbReference>
<keyword evidence="1" id="KW-0433">Leucine-rich repeat</keyword>
<dbReference type="InterPro" id="IPR050216">
    <property type="entry name" value="LRR_domain-containing"/>
</dbReference>
<dbReference type="InterPro" id="IPR001611">
    <property type="entry name" value="Leu-rich_rpt"/>
</dbReference>
<evidence type="ECO:0000256" key="2">
    <source>
        <dbReference type="ARBA" id="ARBA00022737"/>
    </source>
</evidence>
<dbReference type="SMART" id="SM00367">
    <property type="entry name" value="LRR_CC"/>
    <property type="match status" value="2"/>
</dbReference>
<protein>
    <submittedName>
        <fullName evidence="6">Leucine Rich repeats (2 copies)</fullName>
    </submittedName>
</protein>
<dbReference type="PROSITE" id="PS51450">
    <property type="entry name" value="LRR"/>
    <property type="match status" value="2"/>
</dbReference>
<evidence type="ECO:0000256" key="4">
    <source>
        <dbReference type="SAM" id="MobiDB-lite"/>
    </source>
</evidence>
<dbReference type="GO" id="GO:0005737">
    <property type="term" value="C:cytoplasm"/>
    <property type="evidence" value="ECO:0007669"/>
    <property type="project" value="TreeGrafter"/>
</dbReference>
<evidence type="ECO:0000256" key="3">
    <source>
        <dbReference type="SAM" id="Coils"/>
    </source>
</evidence>
<dbReference type="RefSeq" id="WP_223816952.1">
    <property type="nucleotide sequence ID" value="NZ_LCYC01000048.1"/>
</dbReference>
<dbReference type="InterPro" id="IPR032675">
    <property type="entry name" value="LRR_dom_sf"/>
</dbReference>
<proteinExistence type="predicted"/>
<dbReference type="SUPFAM" id="SSF52058">
    <property type="entry name" value="L domain-like"/>
    <property type="match status" value="1"/>
</dbReference>
<dbReference type="Proteomes" id="UP000063434">
    <property type="component" value="Unassembled WGS sequence"/>
</dbReference>
<accession>A0A109KQ98</accession>
<sequence length="1679" mass="186410">MPTTISQRLAVAATQVPAGFHTRLPAWLANASDDKRQALKTAPLDVADWQADASRQQHAPLKQAMEQSWTAQSKVDAALADLKTPQAFAAPLLQQALKTRWGVDIDVSTTHLRLYAPLTIPLFPIETGGVKAWTVSLVDAALHNFDAAESKKAAYTADSSFITQPSATGQFDTLPSVNSKVRIQAFIRLCRELDIGTQYQAYLKTFFGFQDATRKSALRSTVIDSLKAEAQAAVHLARLKKDGSEAVLRTLQAQLKGISGLTLEGKTLLSHDLSLMDAPLAGIVLFAADLELHHSAVPVVAYIPGDPQAPLKYYRDGIAFIQDLTRKLRDADYQAFFSRFISHEHRAYFFANLNNRLSQITWHAPIPGDPRPTWRAEPVANPKLQLHATKITGDLYEHLYESKLNRLLNDARNIAVSTADADSKARWQRWDVVAKIGKTLLEIVAFIATPFIPPLGLLMLGYTAYQLLDDVFEGIVDWAEGLKRQAFGHLMSILEQMVQLGMFAVGAPIAEGLLRQALPREVWAFFERLHPVTSHDGKTRLWNPDLSPYAHDLQLPAASRPKADGLHAYGDKQILPLDGQHFAVKQQADNTVLVHPSHMHAYQPPIIGNGKGAWLTPLDRPLTWDRSTLLRRLGPPAESLSETGLEQAQRISSTDEGALRKLYMDRQPPPPLLADSLKRIHIDQQLQDFIDQMNSDDPQVYQKADTQTQLWLLSQTGLWPETKTLRFLNAKGETVWEHPGRENAAVAQIHEAQMNNGDLLKTLLETLDEPERKTLLEEDFGTPTTQLHVRAAKLRKQLARKAEDKRASMFDSRYRGLELTTDARVQKVIDSTPGLPVSAAEEVLRGASGQDLLDIDQGTLPSHLVERARWAAHQVRISRAYEGLYMSALESGDTHRLALHSLEKLPGWSPQVRLEVRDFKRTGQLHDAIGPAQAPIRRLLVRTIDGGYIPEDSKGTLLGETDFYTAVLQALPDAQRDALNMHIGQGPHLRETLRQHALARDELGPLLAEVPLLKPSYDPTLMRLPGGMEGYDASPSTAGSSNDAVSLEARLHELYPQLSPNELTAVLAAMHNDPGTPLGTLQFLKNEFSQLDASLRAWQQNVPQTLVGTDLPLSRWRIASEQQNRRLWAQRLISAWRHDTPRDAAFDNGHLLQLNQPIYGELPTLEASFGHITSLELLGYLTTRGTPAFLGHFPGLRRLAISDIALRTLPEEVSALTRLNALVLRNCELNLTTPSRTALANLAELHTLDLSNNPLALAPNLENMANLRTLNLARCGISVFPSGLLNRPRLVSANLSNNLLRRLPDALFSLPADAARAFDLSGNPLSRTTLERIKTYCQNTGQHFGADANPAEVRLVQALYPTYSTYEANQFIFRLPGGLDDSMAILVRLKADYERLQADLQEWVADVPARYPFTDLPMDEQVRAQQQLMRGEIRGLLEQVWRRETDLDFSHDTLAQTHQMVLTLPLLGDLPKLNVDFKHVSKLELRAQETTSIPEGFLERFPNLESLLIDRYALKDIPAAVFKLPKLNTLSLTQCQLRLTPESVAALSDLHDLNYLDLSDNPLGLTPDVSNMSGLATLMMENAGLTEVPRGAFNLTSLTQLNLSDNRITELPTDLIEVDPDAAAGFDLSDNPFSPEALAILRRYYNRTAVDFDVAQARQPAPDDSGSSSPTSSETDNEP</sequence>
<dbReference type="PATRIC" id="fig|294.195.peg.3776"/>
<feature type="coiled-coil region" evidence="3">
    <location>
        <begin position="1379"/>
        <end position="1406"/>
    </location>
</feature>
<gene>
    <name evidence="6" type="ORF">PFL603g_03523</name>
</gene>
<dbReference type="EMBL" id="LCYC01000048">
    <property type="protein sequence ID" value="KWV73413.1"/>
    <property type="molecule type" value="Genomic_DNA"/>
</dbReference>
<dbReference type="PANTHER" id="PTHR48051">
    <property type="match status" value="1"/>
</dbReference>
<dbReference type="Gene3D" id="3.80.10.10">
    <property type="entry name" value="Ribonuclease Inhibitor"/>
    <property type="match status" value="2"/>
</dbReference>
<feature type="compositionally biased region" description="Low complexity" evidence="4">
    <location>
        <begin position="1662"/>
        <end position="1679"/>
    </location>
</feature>
<keyword evidence="2" id="KW-0677">Repeat</keyword>
<name>A0A109KQ98_PSEFL</name>
<organism evidence="6 7">
    <name type="scientific">Pseudomonas fluorescens</name>
    <dbReference type="NCBI Taxonomy" id="294"/>
    <lineage>
        <taxon>Bacteria</taxon>
        <taxon>Pseudomonadati</taxon>
        <taxon>Pseudomonadota</taxon>
        <taxon>Gammaproteobacteria</taxon>
        <taxon>Pseudomonadales</taxon>
        <taxon>Pseudomonadaceae</taxon>
        <taxon>Pseudomonas</taxon>
    </lineage>
</organism>
<evidence type="ECO:0000313" key="6">
    <source>
        <dbReference type="EMBL" id="KWV73413.1"/>
    </source>
</evidence>
<keyword evidence="3" id="KW-0175">Coiled coil</keyword>
<dbReference type="SMART" id="SM00369">
    <property type="entry name" value="LRR_TYP"/>
    <property type="match status" value="6"/>
</dbReference>
<dbReference type="Pfam" id="PF20178">
    <property type="entry name" value="ToxA_N"/>
    <property type="match status" value="1"/>
</dbReference>
<evidence type="ECO:0000256" key="1">
    <source>
        <dbReference type="ARBA" id="ARBA00022614"/>
    </source>
</evidence>
<reference evidence="6 7" key="1">
    <citation type="submission" date="2015-05" db="EMBL/GenBank/DDBJ databases">
        <title>A genomic and transcriptomic approach to investigate the blue pigment phenotype in Pseudomonas fluorescens.</title>
        <authorList>
            <person name="Andreani N.A."/>
            <person name="Cardazzo B."/>
        </authorList>
    </citation>
    <scope>NUCLEOTIDE SEQUENCE [LARGE SCALE GENOMIC DNA]</scope>
    <source>
        <strain evidence="6 7">Ps_40</strain>
    </source>
</reference>
<dbReference type="InterPro" id="IPR003591">
    <property type="entry name" value="Leu-rich_rpt_typical-subtyp"/>
</dbReference>
<evidence type="ECO:0000313" key="7">
    <source>
        <dbReference type="Proteomes" id="UP000063434"/>
    </source>
</evidence>
<dbReference type="PANTHER" id="PTHR48051:SF1">
    <property type="entry name" value="RAS SUPPRESSOR PROTEIN 1"/>
    <property type="match status" value="1"/>
</dbReference>
<dbReference type="InterPro" id="IPR046673">
    <property type="entry name" value="ToxA_N"/>
</dbReference>
<evidence type="ECO:0000259" key="5">
    <source>
        <dbReference type="Pfam" id="PF20178"/>
    </source>
</evidence>